<keyword evidence="1" id="KW-0521">NADP</keyword>
<dbReference type="InterPro" id="IPR013154">
    <property type="entry name" value="ADH-like_N"/>
</dbReference>
<evidence type="ECO:0000256" key="1">
    <source>
        <dbReference type="ARBA" id="ARBA00022857"/>
    </source>
</evidence>
<dbReference type="EMBL" id="BMNG01000015">
    <property type="protein sequence ID" value="GGO54238.1"/>
    <property type="molecule type" value="Genomic_DNA"/>
</dbReference>
<dbReference type="PROSITE" id="PS01162">
    <property type="entry name" value="QOR_ZETA_CRYSTAL"/>
    <property type="match status" value="1"/>
</dbReference>
<evidence type="ECO:0000259" key="4">
    <source>
        <dbReference type="SMART" id="SM00829"/>
    </source>
</evidence>
<keyword evidence="6" id="KW-1185">Reference proteome</keyword>
<dbReference type="InterPro" id="IPR047618">
    <property type="entry name" value="QOR-like"/>
</dbReference>
<evidence type="ECO:0000313" key="6">
    <source>
        <dbReference type="Proteomes" id="UP000656881"/>
    </source>
</evidence>
<dbReference type="InterPro" id="IPR013149">
    <property type="entry name" value="ADH-like_C"/>
</dbReference>
<dbReference type="Pfam" id="PF00107">
    <property type="entry name" value="ADH_zinc_N"/>
    <property type="match status" value="1"/>
</dbReference>
<dbReference type="Proteomes" id="UP000656881">
    <property type="component" value="Unassembled WGS sequence"/>
</dbReference>
<dbReference type="SMART" id="SM00829">
    <property type="entry name" value="PKS_ER"/>
    <property type="match status" value="1"/>
</dbReference>
<keyword evidence="2" id="KW-0560">Oxidoreductase</keyword>
<dbReference type="CDD" id="cd05286">
    <property type="entry name" value="QOR2"/>
    <property type="match status" value="1"/>
</dbReference>
<dbReference type="InterPro" id="IPR011032">
    <property type="entry name" value="GroES-like_sf"/>
</dbReference>
<dbReference type="Gene3D" id="3.40.50.720">
    <property type="entry name" value="NAD(P)-binding Rossmann-like Domain"/>
    <property type="match status" value="1"/>
</dbReference>
<dbReference type="SUPFAM" id="SSF51735">
    <property type="entry name" value="NAD(P)-binding Rossmann-fold domains"/>
    <property type="match status" value="1"/>
</dbReference>
<evidence type="ECO:0000256" key="2">
    <source>
        <dbReference type="ARBA" id="ARBA00023002"/>
    </source>
</evidence>
<organism evidence="5 6">
    <name type="scientific">Streptomyces lasiicapitis</name>
    <dbReference type="NCBI Taxonomy" id="1923961"/>
    <lineage>
        <taxon>Bacteria</taxon>
        <taxon>Bacillati</taxon>
        <taxon>Actinomycetota</taxon>
        <taxon>Actinomycetes</taxon>
        <taxon>Kitasatosporales</taxon>
        <taxon>Streptomycetaceae</taxon>
        <taxon>Streptomyces</taxon>
    </lineage>
</organism>
<dbReference type="Gene3D" id="3.90.180.10">
    <property type="entry name" value="Medium-chain alcohol dehydrogenases, catalytic domain"/>
    <property type="match status" value="1"/>
</dbReference>
<feature type="compositionally biased region" description="Pro residues" evidence="3">
    <location>
        <begin position="10"/>
        <end position="22"/>
    </location>
</feature>
<dbReference type="PANTHER" id="PTHR48106:SF13">
    <property type="entry name" value="QUINONE OXIDOREDUCTASE-RELATED"/>
    <property type="match status" value="1"/>
</dbReference>
<dbReference type="Pfam" id="PF08240">
    <property type="entry name" value="ADH_N"/>
    <property type="match status" value="1"/>
</dbReference>
<comment type="caution">
    <text evidence="5">The sequence shown here is derived from an EMBL/GenBank/DDBJ whole genome shotgun (WGS) entry which is preliminary data.</text>
</comment>
<evidence type="ECO:0000256" key="3">
    <source>
        <dbReference type="SAM" id="MobiDB-lite"/>
    </source>
</evidence>
<dbReference type="InterPro" id="IPR002364">
    <property type="entry name" value="Quin_OxRdtase/zeta-crystal_CS"/>
</dbReference>
<protein>
    <submittedName>
        <fullName evidence="5">Quinone oxidoreductase</fullName>
    </submittedName>
</protein>
<feature type="region of interest" description="Disordered" evidence="3">
    <location>
        <begin position="1"/>
        <end position="27"/>
    </location>
</feature>
<gene>
    <name evidence="5" type="ORF">GCM10012286_63530</name>
</gene>
<feature type="domain" description="Enoyl reductase (ER)" evidence="4">
    <location>
        <begin position="33"/>
        <end position="350"/>
    </location>
</feature>
<dbReference type="PANTHER" id="PTHR48106">
    <property type="entry name" value="QUINONE OXIDOREDUCTASE PIG3-RELATED"/>
    <property type="match status" value="1"/>
</dbReference>
<dbReference type="SUPFAM" id="SSF50129">
    <property type="entry name" value="GroES-like"/>
    <property type="match status" value="1"/>
</dbReference>
<reference evidence="6" key="1">
    <citation type="journal article" date="2019" name="Int. J. Syst. Evol. Microbiol.">
        <title>The Global Catalogue of Microorganisms (GCM) 10K type strain sequencing project: providing services to taxonomists for standard genome sequencing and annotation.</title>
        <authorList>
            <consortium name="The Broad Institute Genomics Platform"/>
            <consortium name="The Broad Institute Genome Sequencing Center for Infectious Disease"/>
            <person name="Wu L."/>
            <person name="Ma J."/>
        </authorList>
    </citation>
    <scope>NUCLEOTIDE SEQUENCE [LARGE SCALE GENOMIC DNA]</scope>
    <source>
        <strain evidence="6">CGMCC 4.7349</strain>
    </source>
</reference>
<accession>A0ABQ2MKW0</accession>
<dbReference type="InterPro" id="IPR036291">
    <property type="entry name" value="NAD(P)-bd_dom_sf"/>
</dbReference>
<name>A0ABQ2MKW0_9ACTN</name>
<proteinExistence type="predicted"/>
<sequence length="352" mass="36815">MPSANAAPNLTPPTAPSPPTTPTVPAIEIRETGGPDVLLPVDRPAPSAPGDGQILVQLAAAGVNFIDIYRREGRYPLPLPAVPGEEGSGTVLAVGPGVTRFAVGDRVAWTTVLGSYAGQVLVPEDKAIVVPDGIDLHTAAAALVQGMTAHYLVNDSYRAQPGETVLVHAAAGGVGLLLTQLLKRRDVRVLGTVSSPEKQKLAEANGVDDVIRYDGYGDGDGQDLAAEVRRLTAGEGVHAVYDGVGAATFDASLDSLRRRGTLVLFGGASGPVPPVDVMRLLWGGSLTLTRPYLEHFRATVEEFTWRAGEIFAHIADGTLRITVGGTYPLARARDAHADLAARRTTGKLLLVP</sequence>
<evidence type="ECO:0000313" key="5">
    <source>
        <dbReference type="EMBL" id="GGO54238.1"/>
    </source>
</evidence>
<dbReference type="InterPro" id="IPR020843">
    <property type="entry name" value="ER"/>
</dbReference>
<dbReference type="RefSeq" id="WP_189176541.1">
    <property type="nucleotide sequence ID" value="NZ_BMNG01000015.1"/>
</dbReference>